<dbReference type="Proteomes" id="UP001605036">
    <property type="component" value="Unassembled WGS sequence"/>
</dbReference>
<keyword evidence="2" id="KW-1185">Reference proteome</keyword>
<dbReference type="AlphaFoldDB" id="A0ABD1ZAK4"/>
<organism evidence="1 2">
    <name type="scientific">Riccia fluitans</name>
    <dbReference type="NCBI Taxonomy" id="41844"/>
    <lineage>
        <taxon>Eukaryota</taxon>
        <taxon>Viridiplantae</taxon>
        <taxon>Streptophyta</taxon>
        <taxon>Embryophyta</taxon>
        <taxon>Marchantiophyta</taxon>
        <taxon>Marchantiopsida</taxon>
        <taxon>Marchantiidae</taxon>
        <taxon>Marchantiales</taxon>
        <taxon>Ricciaceae</taxon>
        <taxon>Riccia</taxon>
    </lineage>
</organism>
<name>A0ABD1ZAK4_9MARC</name>
<sequence length="86" mass="9243">MEASALLGEANFRLKSLTQDVLGHSGQTVVQNEACLVSLESSPKMLFNDTKNTPIPFIDQKTFANEGEGFALEGDPGTFWGAPAKQ</sequence>
<dbReference type="EMBL" id="JBHFFA010000002">
    <property type="protein sequence ID" value="KAL2644770.1"/>
    <property type="molecule type" value="Genomic_DNA"/>
</dbReference>
<gene>
    <name evidence="1" type="ORF">R1flu_012357</name>
</gene>
<reference evidence="1 2" key="1">
    <citation type="submission" date="2024-09" db="EMBL/GenBank/DDBJ databases">
        <title>Chromosome-scale assembly of Riccia fluitans.</title>
        <authorList>
            <person name="Paukszto L."/>
            <person name="Sawicki J."/>
            <person name="Karawczyk K."/>
            <person name="Piernik-Szablinska J."/>
            <person name="Szczecinska M."/>
            <person name="Mazdziarz M."/>
        </authorList>
    </citation>
    <scope>NUCLEOTIDE SEQUENCE [LARGE SCALE GENOMIC DNA]</scope>
    <source>
        <strain evidence="1">Rf_01</strain>
        <tissue evidence="1">Aerial parts of the thallus</tissue>
    </source>
</reference>
<comment type="caution">
    <text evidence="1">The sequence shown here is derived from an EMBL/GenBank/DDBJ whole genome shotgun (WGS) entry which is preliminary data.</text>
</comment>
<evidence type="ECO:0000313" key="1">
    <source>
        <dbReference type="EMBL" id="KAL2644770.1"/>
    </source>
</evidence>
<evidence type="ECO:0000313" key="2">
    <source>
        <dbReference type="Proteomes" id="UP001605036"/>
    </source>
</evidence>
<accession>A0ABD1ZAK4</accession>
<proteinExistence type="predicted"/>
<protein>
    <submittedName>
        <fullName evidence="1">Uncharacterized protein</fullName>
    </submittedName>
</protein>